<dbReference type="AlphaFoldDB" id="A0A916UNE8"/>
<evidence type="ECO:0000313" key="1">
    <source>
        <dbReference type="EMBL" id="GGC79769.1"/>
    </source>
</evidence>
<dbReference type="Proteomes" id="UP000637002">
    <property type="component" value="Unassembled WGS sequence"/>
</dbReference>
<dbReference type="EMBL" id="BMGG01000007">
    <property type="protein sequence ID" value="GGC79769.1"/>
    <property type="molecule type" value="Genomic_DNA"/>
</dbReference>
<keyword evidence="2" id="KW-1185">Reference proteome</keyword>
<evidence type="ECO:0000313" key="2">
    <source>
        <dbReference type="Proteomes" id="UP000637002"/>
    </source>
</evidence>
<accession>A0A916UNE8</accession>
<reference evidence="1" key="2">
    <citation type="submission" date="2020-09" db="EMBL/GenBank/DDBJ databases">
        <authorList>
            <person name="Sun Q."/>
            <person name="Zhou Y."/>
        </authorList>
    </citation>
    <scope>NUCLEOTIDE SEQUENCE</scope>
    <source>
        <strain evidence="1">CGMCC 1.12919</strain>
    </source>
</reference>
<gene>
    <name evidence="1" type="ORF">GCM10010994_42250</name>
</gene>
<organism evidence="1 2">
    <name type="scientific">Chelatococcus reniformis</name>
    <dbReference type="NCBI Taxonomy" id="1494448"/>
    <lineage>
        <taxon>Bacteria</taxon>
        <taxon>Pseudomonadati</taxon>
        <taxon>Pseudomonadota</taxon>
        <taxon>Alphaproteobacteria</taxon>
        <taxon>Hyphomicrobiales</taxon>
        <taxon>Chelatococcaceae</taxon>
        <taxon>Chelatococcus</taxon>
    </lineage>
</organism>
<proteinExistence type="predicted"/>
<protein>
    <submittedName>
        <fullName evidence="1">Uncharacterized protein</fullName>
    </submittedName>
</protein>
<comment type="caution">
    <text evidence="1">The sequence shown here is derived from an EMBL/GenBank/DDBJ whole genome shotgun (WGS) entry which is preliminary data.</text>
</comment>
<name>A0A916UNE8_9HYPH</name>
<sequence>MGQNPNARTIIEQVESSGLEPEIHAVIEFETMTAPPASHPALEGIEIAAPAGSAPFALDGSGGTYHVLPDGRILLIDSEGSAGVVAPNFKEFIAIAAGLPGWRDALKFVGRQDVATARADWQAFIAKWKLESQLHQPWPYAADHLTIRTPALAREAIMNYFHAPSLSDPFGALYHAVNSLNDDVGVKWEGERLRLFGR</sequence>
<reference evidence="1" key="1">
    <citation type="journal article" date="2014" name="Int. J. Syst. Evol. Microbiol.">
        <title>Complete genome sequence of Corynebacterium casei LMG S-19264T (=DSM 44701T), isolated from a smear-ripened cheese.</title>
        <authorList>
            <consortium name="US DOE Joint Genome Institute (JGI-PGF)"/>
            <person name="Walter F."/>
            <person name="Albersmeier A."/>
            <person name="Kalinowski J."/>
            <person name="Ruckert C."/>
        </authorList>
    </citation>
    <scope>NUCLEOTIDE SEQUENCE</scope>
    <source>
        <strain evidence="1">CGMCC 1.12919</strain>
    </source>
</reference>